<evidence type="ECO:0000313" key="1">
    <source>
        <dbReference type="EMBL" id="GGJ64377.1"/>
    </source>
</evidence>
<dbReference type="AlphaFoldDB" id="A0A917UL21"/>
<reference evidence="1" key="1">
    <citation type="journal article" date="2014" name="Int. J. Syst. Evol. Microbiol.">
        <title>Complete genome sequence of Corynebacterium casei LMG S-19264T (=DSM 44701T), isolated from a smear-ripened cheese.</title>
        <authorList>
            <consortium name="US DOE Joint Genome Institute (JGI-PGF)"/>
            <person name="Walter F."/>
            <person name="Albersmeier A."/>
            <person name="Kalinowski J."/>
            <person name="Ruckert C."/>
        </authorList>
    </citation>
    <scope>NUCLEOTIDE SEQUENCE</scope>
    <source>
        <strain evidence="1">JCM 3086</strain>
    </source>
</reference>
<dbReference type="Proteomes" id="UP000657574">
    <property type="component" value="Unassembled WGS sequence"/>
</dbReference>
<gene>
    <name evidence="1" type="ORF">GCM10010121_088820</name>
</gene>
<protein>
    <submittedName>
        <fullName evidence="1">Uncharacterized protein</fullName>
    </submittedName>
</protein>
<keyword evidence="2" id="KW-1185">Reference proteome</keyword>
<comment type="caution">
    <text evidence="1">The sequence shown here is derived from an EMBL/GenBank/DDBJ whole genome shotgun (WGS) entry which is preliminary data.</text>
</comment>
<organism evidence="1 2">
    <name type="scientific">Streptomyces brasiliensis</name>
    <dbReference type="NCBI Taxonomy" id="1954"/>
    <lineage>
        <taxon>Bacteria</taxon>
        <taxon>Bacillati</taxon>
        <taxon>Actinomycetota</taxon>
        <taxon>Actinomycetes</taxon>
        <taxon>Kitasatosporales</taxon>
        <taxon>Streptomycetaceae</taxon>
        <taxon>Streptomyces</taxon>
    </lineage>
</organism>
<sequence length="213" mass="20361">MRGAERCVGAGAAFGAGLRWTNTVAVPSGAVSAGAGAAVGALAEAAFPEKGVVVCGVSVGLRWTGRAGAGWCEGNGGTVPGAGVDDLRCTAVVASAAPPRSAPDASGIAVPEPLCAERLFPGPGPSAPPAPEPVLASDRAAVPVDRLAGPLGVRCSAVPGPVAAFSADESACRVGEFELPSAAREAPVLPAALAGPAGVPGASGVLCTGVLLL</sequence>
<proteinExistence type="predicted"/>
<name>A0A917UL21_9ACTN</name>
<reference evidence="1" key="2">
    <citation type="submission" date="2020-09" db="EMBL/GenBank/DDBJ databases">
        <authorList>
            <person name="Sun Q."/>
            <person name="Ohkuma M."/>
        </authorList>
    </citation>
    <scope>NUCLEOTIDE SEQUENCE</scope>
    <source>
        <strain evidence="1">JCM 3086</strain>
    </source>
</reference>
<accession>A0A917UL21</accession>
<dbReference type="EMBL" id="BMQA01000080">
    <property type="protein sequence ID" value="GGJ64377.1"/>
    <property type="molecule type" value="Genomic_DNA"/>
</dbReference>
<evidence type="ECO:0000313" key="2">
    <source>
        <dbReference type="Proteomes" id="UP000657574"/>
    </source>
</evidence>